<dbReference type="Pfam" id="PF00672">
    <property type="entry name" value="HAMP"/>
    <property type="match status" value="1"/>
</dbReference>
<dbReference type="SMART" id="SM00283">
    <property type="entry name" value="MA"/>
    <property type="match status" value="1"/>
</dbReference>
<dbReference type="InterPro" id="IPR004089">
    <property type="entry name" value="MCPsignal_dom"/>
</dbReference>
<organism evidence="8 9">
    <name type="scientific">Desulfamplus magnetovallimortis</name>
    <dbReference type="NCBI Taxonomy" id="1246637"/>
    <lineage>
        <taxon>Bacteria</taxon>
        <taxon>Pseudomonadati</taxon>
        <taxon>Thermodesulfobacteriota</taxon>
        <taxon>Desulfobacteria</taxon>
        <taxon>Desulfobacterales</taxon>
        <taxon>Desulfobacteraceae</taxon>
        <taxon>Desulfamplus</taxon>
    </lineage>
</organism>
<accession>A0A1W1HEL1</accession>
<evidence type="ECO:0000313" key="8">
    <source>
        <dbReference type="EMBL" id="SLM30927.1"/>
    </source>
</evidence>
<dbReference type="SMART" id="SM00304">
    <property type="entry name" value="HAMP"/>
    <property type="match status" value="1"/>
</dbReference>
<dbReference type="GO" id="GO:0007165">
    <property type="term" value="P:signal transduction"/>
    <property type="evidence" value="ECO:0007669"/>
    <property type="project" value="UniProtKB-KW"/>
</dbReference>
<feature type="transmembrane region" description="Helical" evidence="5">
    <location>
        <begin position="160"/>
        <end position="179"/>
    </location>
</feature>
<dbReference type="GO" id="GO:0016020">
    <property type="term" value="C:membrane"/>
    <property type="evidence" value="ECO:0007669"/>
    <property type="project" value="InterPro"/>
</dbReference>
<dbReference type="OrthoDB" id="5413149at2"/>
<evidence type="ECO:0000313" key="9">
    <source>
        <dbReference type="Proteomes" id="UP000191931"/>
    </source>
</evidence>
<dbReference type="GO" id="GO:0006935">
    <property type="term" value="P:chemotaxis"/>
    <property type="evidence" value="ECO:0007669"/>
    <property type="project" value="InterPro"/>
</dbReference>
<dbReference type="CDD" id="cd06225">
    <property type="entry name" value="HAMP"/>
    <property type="match status" value="1"/>
</dbReference>
<dbReference type="PROSITE" id="PS50885">
    <property type="entry name" value="HAMP"/>
    <property type="match status" value="1"/>
</dbReference>
<dbReference type="PRINTS" id="PR00260">
    <property type="entry name" value="CHEMTRNSDUCR"/>
</dbReference>
<keyword evidence="4" id="KW-0175">Coiled coil</keyword>
<keyword evidence="5" id="KW-1133">Transmembrane helix</keyword>
<dbReference type="GO" id="GO:0004888">
    <property type="term" value="F:transmembrane signaling receptor activity"/>
    <property type="evidence" value="ECO:0007669"/>
    <property type="project" value="InterPro"/>
</dbReference>
<keyword evidence="5" id="KW-0472">Membrane</keyword>
<evidence type="ECO:0000256" key="4">
    <source>
        <dbReference type="SAM" id="Coils"/>
    </source>
</evidence>
<dbReference type="Proteomes" id="UP000191931">
    <property type="component" value="Unassembled WGS sequence"/>
</dbReference>
<evidence type="ECO:0008006" key="10">
    <source>
        <dbReference type="Google" id="ProtNLM"/>
    </source>
</evidence>
<dbReference type="PANTHER" id="PTHR32089:SF112">
    <property type="entry name" value="LYSOZYME-LIKE PROTEIN-RELATED"/>
    <property type="match status" value="1"/>
</dbReference>
<protein>
    <recommendedName>
        <fullName evidence="10">Methyl-accepting chemotaxis protein</fullName>
    </recommendedName>
</protein>
<proteinExistence type="inferred from homology"/>
<evidence type="ECO:0000256" key="2">
    <source>
        <dbReference type="ARBA" id="ARBA00029447"/>
    </source>
</evidence>
<dbReference type="PANTHER" id="PTHR32089">
    <property type="entry name" value="METHYL-ACCEPTING CHEMOTAXIS PROTEIN MCPB"/>
    <property type="match status" value="1"/>
</dbReference>
<keyword evidence="5" id="KW-0812">Transmembrane</keyword>
<keyword evidence="1 3" id="KW-0807">Transducer</keyword>
<sequence>MNTHFFSSIQFRMIFIPILLSSTIFILFSFYDYISTRESMIEELVETADLTSVRVAENLIIPIWDSNSDQVNKILDANMKMKNLHSIIVTEGNDAENTLASRTRGDSWEIIEVPKQKHPEGNFISKTEEIHKDDMLLGNVHLYFTDSFMKKELKKSSMQLLFIVALLNFSLFVTIYFSVKKIVILPILHISASLKDIAEGEGDLTQRLEIRRHNEIGELSFWFNTFIEKLQNIIKEVRQDSTSLNNASDELNNLAGRLDEGVKNMAERAYSVSSSTEEMSSSFLSVASSMEENTMEMNEVSQSTNEMQTTVDEIAKNSDQARRITNEAVSLVEQTSLSVDALGSSAKEIDKVTESITEISEQINLLALNATIEAARAGEAGKGFAVVATEIKELANQTAKATDEIKSSIEASQKATQKTVQDIAKIKKVTDQINDIISIIASAVEEQSSTTCIINDRTTSVSSSFSEINEHMAQASHVTSIITENILKVSNTTEEMSDSSYKVKMSSDTLQTLSQKLTSIISSFSV</sequence>
<gene>
    <name evidence="8" type="ORF">MTBBW1_2530011</name>
</gene>
<feature type="transmembrane region" description="Helical" evidence="5">
    <location>
        <begin position="12"/>
        <end position="31"/>
    </location>
</feature>
<evidence type="ECO:0000256" key="1">
    <source>
        <dbReference type="ARBA" id="ARBA00023224"/>
    </source>
</evidence>
<evidence type="ECO:0000259" key="6">
    <source>
        <dbReference type="PROSITE" id="PS50111"/>
    </source>
</evidence>
<dbReference type="InterPro" id="IPR003660">
    <property type="entry name" value="HAMP_dom"/>
</dbReference>
<evidence type="ECO:0000259" key="7">
    <source>
        <dbReference type="PROSITE" id="PS50885"/>
    </source>
</evidence>
<dbReference type="STRING" id="1246637.MTBBW1_2530011"/>
<evidence type="ECO:0000256" key="5">
    <source>
        <dbReference type="SAM" id="Phobius"/>
    </source>
</evidence>
<name>A0A1W1HEL1_9BACT</name>
<feature type="domain" description="HAMP" evidence="7">
    <location>
        <begin position="181"/>
        <end position="235"/>
    </location>
</feature>
<feature type="domain" description="Methyl-accepting transducer" evidence="6">
    <location>
        <begin position="254"/>
        <end position="490"/>
    </location>
</feature>
<feature type="coiled-coil region" evidence="4">
    <location>
        <begin position="227"/>
        <end position="264"/>
    </location>
</feature>
<reference evidence="8 9" key="1">
    <citation type="submission" date="2017-03" db="EMBL/GenBank/DDBJ databases">
        <authorList>
            <person name="Afonso C.L."/>
            <person name="Miller P.J."/>
            <person name="Scott M.A."/>
            <person name="Spackman E."/>
            <person name="Goraichik I."/>
            <person name="Dimitrov K.M."/>
            <person name="Suarez D.L."/>
            <person name="Swayne D.E."/>
        </authorList>
    </citation>
    <scope>NUCLEOTIDE SEQUENCE [LARGE SCALE GENOMIC DNA]</scope>
    <source>
        <strain evidence="8">PRJEB14757</strain>
    </source>
</reference>
<dbReference type="EMBL" id="FWEV01000172">
    <property type="protein sequence ID" value="SLM30927.1"/>
    <property type="molecule type" value="Genomic_DNA"/>
</dbReference>
<dbReference type="InterPro" id="IPR004090">
    <property type="entry name" value="Chemotax_Me-accpt_rcpt"/>
</dbReference>
<dbReference type="Gene3D" id="1.10.8.500">
    <property type="entry name" value="HAMP domain in histidine kinase"/>
    <property type="match status" value="1"/>
</dbReference>
<dbReference type="PROSITE" id="PS50111">
    <property type="entry name" value="CHEMOTAXIS_TRANSDUC_2"/>
    <property type="match status" value="1"/>
</dbReference>
<dbReference type="Gene3D" id="1.10.287.950">
    <property type="entry name" value="Methyl-accepting chemotaxis protein"/>
    <property type="match status" value="1"/>
</dbReference>
<comment type="similarity">
    <text evidence="2">Belongs to the methyl-accepting chemotaxis (MCP) protein family.</text>
</comment>
<dbReference type="RefSeq" id="WP_080809585.1">
    <property type="nucleotide sequence ID" value="NZ_LT828569.1"/>
</dbReference>
<dbReference type="Pfam" id="PF00015">
    <property type="entry name" value="MCPsignal"/>
    <property type="match status" value="1"/>
</dbReference>
<keyword evidence="9" id="KW-1185">Reference proteome</keyword>
<evidence type="ECO:0000256" key="3">
    <source>
        <dbReference type="PROSITE-ProRule" id="PRU00284"/>
    </source>
</evidence>
<dbReference type="AlphaFoldDB" id="A0A1W1HEL1"/>
<dbReference type="SUPFAM" id="SSF58104">
    <property type="entry name" value="Methyl-accepting chemotaxis protein (MCP) signaling domain"/>
    <property type="match status" value="1"/>
</dbReference>